<keyword evidence="1" id="KW-0812">Transmembrane</keyword>
<organism evidence="3 4">
    <name type="scientific">Comamonas terrigena</name>
    <dbReference type="NCBI Taxonomy" id="32013"/>
    <lineage>
        <taxon>Bacteria</taxon>
        <taxon>Pseudomonadati</taxon>
        <taxon>Pseudomonadota</taxon>
        <taxon>Betaproteobacteria</taxon>
        <taxon>Burkholderiales</taxon>
        <taxon>Comamonadaceae</taxon>
        <taxon>Comamonas</taxon>
    </lineage>
</organism>
<feature type="transmembrane region" description="Helical" evidence="1">
    <location>
        <begin position="61"/>
        <end position="81"/>
    </location>
</feature>
<keyword evidence="4" id="KW-1185">Reference proteome</keyword>
<feature type="domain" description="Sodium symporter small subunit" evidence="2">
    <location>
        <begin position="26"/>
        <end position="90"/>
    </location>
</feature>
<comment type="caution">
    <text evidence="3">The sequence shown here is derived from an EMBL/GenBank/DDBJ whole genome shotgun (WGS) entry which is preliminary data.</text>
</comment>
<keyword evidence="1" id="KW-1133">Transmembrane helix</keyword>
<accession>A0A2A7UTW9</accession>
<evidence type="ECO:0000256" key="1">
    <source>
        <dbReference type="SAM" id="Phobius"/>
    </source>
</evidence>
<dbReference type="OrthoDB" id="9797746at2"/>
<dbReference type="NCBIfam" id="TIGR03647">
    <property type="entry name" value="Na_symport_sm"/>
    <property type="match status" value="1"/>
</dbReference>
<evidence type="ECO:0000313" key="3">
    <source>
        <dbReference type="EMBL" id="PEH88712.1"/>
    </source>
</evidence>
<feature type="transmembrane region" description="Helical" evidence="1">
    <location>
        <begin position="28"/>
        <end position="49"/>
    </location>
</feature>
<dbReference type="GeneID" id="80800730"/>
<dbReference type="EMBL" id="PDEA01000001">
    <property type="protein sequence ID" value="PEH88712.1"/>
    <property type="molecule type" value="Genomic_DNA"/>
</dbReference>
<dbReference type="InterPro" id="IPR019886">
    <property type="entry name" value="Na_symporter_ssu"/>
</dbReference>
<reference evidence="4" key="1">
    <citation type="submission" date="2017-09" db="EMBL/GenBank/DDBJ databases">
        <title>FDA dAtabase for Regulatory Grade micrObial Sequences (FDA-ARGOS): Supporting development and validation of Infectious Disease Dx tests.</title>
        <authorList>
            <person name="Minogue T."/>
            <person name="Wolcott M."/>
            <person name="Wasieloski L."/>
            <person name="Aguilar W."/>
            <person name="Moore D."/>
            <person name="Tallon L."/>
            <person name="Sadzewicz L."/>
            <person name="Ott S."/>
            <person name="Zhao X."/>
            <person name="Nagaraj S."/>
            <person name="Vavikolanu K."/>
            <person name="Aluvathingal J."/>
            <person name="Nadendla S."/>
            <person name="Sichtig H."/>
        </authorList>
    </citation>
    <scope>NUCLEOTIDE SEQUENCE [LARGE SCALE GENOMIC DNA]</scope>
    <source>
        <strain evidence="4">FDAARGOS_394</strain>
    </source>
</reference>
<keyword evidence="1" id="KW-0472">Membrane</keyword>
<dbReference type="STRING" id="1219032.GCA_001515545_02809"/>
<evidence type="ECO:0000259" key="2">
    <source>
        <dbReference type="Pfam" id="PF13937"/>
    </source>
</evidence>
<proteinExistence type="predicted"/>
<gene>
    <name evidence="3" type="ORF">CRM82_08950</name>
</gene>
<sequence length="107" mass="12030">MNRDDLPHEAPVAGGGTFAPDLHDIHHLWLKALLLAVWVVVSFGACFYARELQAWAEGWPLGYWMAAQGAVLMFIVLVLVYCVAMDQFERNDAARRRAQAARHGRPQ</sequence>
<name>A0A2A7UTW9_COMTR</name>
<protein>
    <submittedName>
        <fullName evidence="3">DUF4212 domain-containing protein</fullName>
    </submittedName>
</protein>
<evidence type="ECO:0000313" key="4">
    <source>
        <dbReference type="Proteomes" id="UP000220246"/>
    </source>
</evidence>
<dbReference type="Proteomes" id="UP000220246">
    <property type="component" value="Unassembled WGS sequence"/>
</dbReference>
<dbReference type="AlphaFoldDB" id="A0A2A7UTW9"/>
<dbReference type="RefSeq" id="WP_066539111.1">
    <property type="nucleotide sequence ID" value="NZ_DALZSI010000012.1"/>
</dbReference>
<dbReference type="Pfam" id="PF13937">
    <property type="entry name" value="DUF4212"/>
    <property type="match status" value="1"/>
</dbReference>